<evidence type="ECO:0000256" key="1">
    <source>
        <dbReference type="ARBA" id="ARBA00004167"/>
    </source>
</evidence>
<evidence type="ECO:0000313" key="10">
    <source>
        <dbReference type="RefSeq" id="XP_014669693.1"/>
    </source>
</evidence>
<dbReference type="Pfam" id="PF09803">
    <property type="entry name" value="Pet100"/>
    <property type="match status" value="1"/>
</dbReference>
<proteinExistence type="inferred from homology"/>
<dbReference type="GeneID" id="106810760"/>
<evidence type="ECO:0000256" key="6">
    <source>
        <dbReference type="ARBA" id="ARBA00023128"/>
    </source>
</evidence>
<gene>
    <name evidence="10" type="primary">LOC106810760</name>
</gene>
<organism evidence="9 10">
    <name type="scientific">Priapulus caudatus</name>
    <name type="common">Priapulid worm</name>
    <dbReference type="NCBI Taxonomy" id="37621"/>
    <lineage>
        <taxon>Eukaryota</taxon>
        <taxon>Metazoa</taxon>
        <taxon>Ecdysozoa</taxon>
        <taxon>Scalidophora</taxon>
        <taxon>Priapulida</taxon>
        <taxon>Priapulimorpha</taxon>
        <taxon>Priapulimorphida</taxon>
        <taxon>Priapulidae</taxon>
        <taxon>Priapulus</taxon>
    </lineage>
</organism>
<keyword evidence="4" id="KW-0809">Transit peptide</keyword>
<dbReference type="InterPro" id="IPR018625">
    <property type="entry name" value="Pet100"/>
</dbReference>
<dbReference type="PANTHER" id="PTHR33968">
    <property type="entry name" value="PROTEIN PET100 HOMOLOG, MITOCHONDRIAL"/>
    <property type="match status" value="1"/>
</dbReference>
<reference evidence="10" key="1">
    <citation type="submission" date="2025-08" db="UniProtKB">
        <authorList>
            <consortium name="RefSeq"/>
        </authorList>
    </citation>
    <scope>IDENTIFICATION</scope>
</reference>
<evidence type="ECO:0000256" key="5">
    <source>
        <dbReference type="ARBA" id="ARBA00022989"/>
    </source>
</evidence>
<accession>A0ABM1EBX2</accession>
<sequence>MGGWKLEIFKMAVYMSFPVATFWYFNKPKFYEDWTIKMRRELYPPENKLHTEEIQEAIMQHNKRKEEQLIKLMESEENKH</sequence>
<comment type="subcellular location">
    <subcellularLocation>
        <location evidence="1">Membrane</location>
        <topology evidence="1">Single-pass membrane protein</topology>
    </subcellularLocation>
    <subcellularLocation>
        <location evidence="2">Mitochondrion membrane</location>
    </subcellularLocation>
</comment>
<keyword evidence="3" id="KW-0812">Transmembrane</keyword>
<keyword evidence="5" id="KW-1133">Transmembrane helix</keyword>
<dbReference type="PANTHER" id="PTHR33968:SF1">
    <property type="entry name" value="PROTEIN PET100 HOMOLOG, MITOCHONDRIAL"/>
    <property type="match status" value="1"/>
</dbReference>
<evidence type="ECO:0000256" key="2">
    <source>
        <dbReference type="ARBA" id="ARBA00004325"/>
    </source>
</evidence>
<evidence type="ECO:0000256" key="8">
    <source>
        <dbReference type="ARBA" id="ARBA00038077"/>
    </source>
</evidence>
<dbReference type="Proteomes" id="UP000695022">
    <property type="component" value="Unplaced"/>
</dbReference>
<protein>
    <submittedName>
        <fullName evidence="10">Protein PET100 homolog, mitochondrial-like</fullName>
    </submittedName>
</protein>
<dbReference type="RefSeq" id="XP_014669693.1">
    <property type="nucleotide sequence ID" value="XM_014814207.1"/>
</dbReference>
<evidence type="ECO:0000256" key="4">
    <source>
        <dbReference type="ARBA" id="ARBA00022946"/>
    </source>
</evidence>
<name>A0ABM1EBX2_PRICU</name>
<evidence type="ECO:0000313" key="9">
    <source>
        <dbReference type="Proteomes" id="UP000695022"/>
    </source>
</evidence>
<evidence type="ECO:0000256" key="7">
    <source>
        <dbReference type="ARBA" id="ARBA00023136"/>
    </source>
</evidence>
<keyword evidence="9" id="KW-1185">Reference proteome</keyword>
<keyword evidence="6" id="KW-0496">Mitochondrion</keyword>
<comment type="similarity">
    <text evidence="8">Belongs to the PET100 family.</text>
</comment>
<keyword evidence="7" id="KW-0472">Membrane</keyword>
<evidence type="ECO:0000256" key="3">
    <source>
        <dbReference type="ARBA" id="ARBA00022692"/>
    </source>
</evidence>